<dbReference type="Proteomes" id="UP000254764">
    <property type="component" value="Unassembled WGS sequence"/>
</dbReference>
<keyword evidence="2" id="KW-0732">Signal</keyword>
<protein>
    <submittedName>
        <fullName evidence="3">Uncharacterized protein</fullName>
    </submittedName>
</protein>
<gene>
    <name evidence="3" type="ORF">RHIZ70_2453</name>
</gene>
<evidence type="ECO:0000256" key="2">
    <source>
        <dbReference type="SAM" id="SignalP"/>
    </source>
</evidence>
<feature type="chain" id="PRO_5016896019" evidence="2">
    <location>
        <begin position="23"/>
        <end position="213"/>
    </location>
</feature>
<dbReference type="AlphaFoldDB" id="A0A376AG19"/>
<dbReference type="RefSeq" id="WP_115669489.1">
    <property type="nucleotide sequence ID" value="NZ_UEYP01000002.1"/>
</dbReference>
<evidence type="ECO:0000313" key="3">
    <source>
        <dbReference type="EMBL" id="SSC66745.1"/>
    </source>
</evidence>
<evidence type="ECO:0000313" key="4">
    <source>
        <dbReference type="Proteomes" id="UP000254764"/>
    </source>
</evidence>
<sequence>MAFSIFLQRSALVILLATSLFSCNGDGMTPPAPSSRLQLEGRVADRELLGPVEARAAYAPATVGANRATDAIDYLDTPNLVGVDNRSDDDPLGVNDPRGVTTPAAPGEAMALADQQPSLREQAPQQPMPQAAEHAIPAEGVNIDAELGIGDENRTDFGEAKPPAPAAQIMVPQGPMAIAEGETSQPVVDGIGTDNPTALTPSPPRVADPSLQL</sequence>
<organism evidence="3 4">
    <name type="scientific">Ciceribacter selenitireducens ATCC BAA-1503</name>
    <dbReference type="NCBI Taxonomy" id="1336235"/>
    <lineage>
        <taxon>Bacteria</taxon>
        <taxon>Pseudomonadati</taxon>
        <taxon>Pseudomonadota</taxon>
        <taxon>Alphaproteobacteria</taxon>
        <taxon>Hyphomicrobiales</taxon>
        <taxon>Rhizobiaceae</taxon>
        <taxon>Ciceribacter</taxon>
    </lineage>
</organism>
<dbReference type="EMBL" id="UEYP01000002">
    <property type="protein sequence ID" value="SSC66745.1"/>
    <property type="molecule type" value="Genomic_DNA"/>
</dbReference>
<feature type="region of interest" description="Disordered" evidence="1">
    <location>
        <begin position="84"/>
        <end position="105"/>
    </location>
</feature>
<proteinExistence type="predicted"/>
<evidence type="ECO:0000256" key="1">
    <source>
        <dbReference type="SAM" id="MobiDB-lite"/>
    </source>
</evidence>
<name>A0A376AG19_9HYPH</name>
<accession>A0A376AG19</accession>
<keyword evidence="4" id="KW-1185">Reference proteome</keyword>
<reference evidence="4" key="1">
    <citation type="submission" date="2018-07" db="EMBL/GenBank/DDBJ databases">
        <authorList>
            <person name="Peiro R."/>
            <person name="Begona"/>
            <person name="Cbmso G."/>
            <person name="Lopez M."/>
            <person name="Gonzalez S."/>
        </authorList>
    </citation>
    <scope>NUCLEOTIDE SEQUENCE [LARGE SCALE GENOMIC DNA]</scope>
</reference>
<feature type="region of interest" description="Disordered" evidence="1">
    <location>
        <begin position="186"/>
        <end position="213"/>
    </location>
</feature>
<feature type="signal peptide" evidence="2">
    <location>
        <begin position="1"/>
        <end position="22"/>
    </location>
</feature>
<dbReference type="OrthoDB" id="9809788at2"/>